<dbReference type="GO" id="GO:0005794">
    <property type="term" value="C:Golgi apparatus"/>
    <property type="evidence" value="ECO:0007669"/>
    <property type="project" value="TreeGrafter"/>
</dbReference>
<dbReference type="InterPro" id="IPR019744">
    <property type="entry name" value="APP_CUBD_CS"/>
</dbReference>
<comment type="caution">
    <text evidence="8">Lacks conserved residue(s) required for the propagation of feature annotation.</text>
</comment>
<keyword evidence="3" id="KW-0732">Signal</keyword>
<organism evidence="11 12">
    <name type="scientific">Muraenolepis orangiensis</name>
    <name type="common">Patagonian moray cod</name>
    <dbReference type="NCBI Taxonomy" id="630683"/>
    <lineage>
        <taxon>Eukaryota</taxon>
        <taxon>Metazoa</taxon>
        <taxon>Chordata</taxon>
        <taxon>Craniata</taxon>
        <taxon>Vertebrata</taxon>
        <taxon>Euteleostomi</taxon>
        <taxon>Actinopterygii</taxon>
        <taxon>Neopterygii</taxon>
        <taxon>Teleostei</taxon>
        <taxon>Neoteleostei</taxon>
        <taxon>Acanthomorphata</taxon>
        <taxon>Zeiogadaria</taxon>
        <taxon>Gadariae</taxon>
        <taxon>Gadiformes</taxon>
        <taxon>Muraenolepidoidei</taxon>
        <taxon>Muraenolepididae</taxon>
        <taxon>Muraenolepis</taxon>
    </lineage>
</organism>
<keyword evidence="6 8" id="KW-1015">Disulfide bond</keyword>
<evidence type="ECO:0000256" key="7">
    <source>
        <dbReference type="ARBA" id="ARBA00023180"/>
    </source>
</evidence>
<evidence type="ECO:0000313" key="12">
    <source>
        <dbReference type="Proteomes" id="UP001148018"/>
    </source>
</evidence>
<dbReference type="Proteomes" id="UP001148018">
    <property type="component" value="Unassembled WGS sequence"/>
</dbReference>
<dbReference type="InterPro" id="IPR008154">
    <property type="entry name" value="Amyloid_glyco_extra"/>
</dbReference>
<dbReference type="Pfam" id="PF02177">
    <property type="entry name" value="APP_N"/>
    <property type="match status" value="1"/>
</dbReference>
<dbReference type="PROSITE" id="PS51869">
    <property type="entry name" value="APP_E1"/>
    <property type="match status" value="1"/>
</dbReference>
<dbReference type="GO" id="GO:0031696">
    <property type="term" value="F:alpha-2C adrenergic receptor binding"/>
    <property type="evidence" value="ECO:0007669"/>
    <property type="project" value="TreeGrafter"/>
</dbReference>
<dbReference type="Gene3D" id="3.90.570.10">
    <property type="entry name" value="Amyloidogenic glycoprotein, heparin-binding domain"/>
    <property type="match status" value="1"/>
</dbReference>
<evidence type="ECO:0000256" key="1">
    <source>
        <dbReference type="ARBA" id="ARBA00004479"/>
    </source>
</evidence>
<evidence type="ECO:0000259" key="10">
    <source>
        <dbReference type="PROSITE" id="PS51869"/>
    </source>
</evidence>
<dbReference type="SUPFAM" id="SSF89811">
    <property type="entry name" value="Amyloid beta a4 protein copper binding domain (domain 2)"/>
    <property type="match status" value="1"/>
</dbReference>
<feature type="disulfide bond" evidence="8">
    <location>
        <begin position="242"/>
        <end position="272"/>
    </location>
</feature>
<evidence type="ECO:0000256" key="4">
    <source>
        <dbReference type="ARBA" id="ARBA00022989"/>
    </source>
</evidence>
<dbReference type="InterPro" id="IPR036669">
    <property type="entry name" value="Amyloid_Cu-bd_sf"/>
</dbReference>
<dbReference type="InterPro" id="IPR015849">
    <property type="entry name" value="Amyloid_glyco_heparin-bd"/>
</dbReference>
<dbReference type="SUPFAM" id="SSF56491">
    <property type="entry name" value="A heparin-binding domain"/>
    <property type="match status" value="1"/>
</dbReference>
<dbReference type="GO" id="GO:0005886">
    <property type="term" value="C:plasma membrane"/>
    <property type="evidence" value="ECO:0007669"/>
    <property type="project" value="TreeGrafter"/>
</dbReference>
<name>A0A9Q0E011_9TELE</name>
<keyword evidence="7" id="KW-0325">Glycoprotein</keyword>
<keyword evidence="12" id="KW-1185">Reference proteome</keyword>
<dbReference type="EMBL" id="JANIIK010000109">
    <property type="protein sequence ID" value="KAJ3598042.1"/>
    <property type="molecule type" value="Genomic_DNA"/>
</dbReference>
<keyword evidence="4" id="KW-1133">Transmembrane helix</keyword>
<evidence type="ECO:0000256" key="2">
    <source>
        <dbReference type="ARBA" id="ARBA00022692"/>
    </source>
</evidence>
<comment type="subcellular location">
    <subcellularLocation>
        <location evidence="1">Membrane</location>
        <topology evidence="1">Single-pass type I membrane protein</topology>
    </subcellularLocation>
</comment>
<accession>A0A9Q0E011</accession>
<dbReference type="GO" id="GO:0031694">
    <property type="term" value="F:alpha-2A adrenergic receptor binding"/>
    <property type="evidence" value="ECO:0007669"/>
    <property type="project" value="TreeGrafter"/>
</dbReference>
<dbReference type="PANTHER" id="PTHR23103">
    <property type="entry name" value="ALZHEIMER'S DISEASE BETA-AMYLOID RELATED"/>
    <property type="match status" value="1"/>
</dbReference>
<feature type="region of interest" description="GFLD subdomain" evidence="8">
    <location>
        <begin position="132"/>
        <end position="221"/>
    </location>
</feature>
<dbReference type="InterPro" id="IPR008155">
    <property type="entry name" value="Amyloid_glyco"/>
</dbReference>
<dbReference type="InterPro" id="IPR011178">
    <property type="entry name" value="Amyloid_glyco_Cu-bd"/>
</dbReference>
<evidence type="ECO:0000256" key="3">
    <source>
        <dbReference type="ARBA" id="ARBA00022729"/>
    </source>
</evidence>
<dbReference type="GO" id="GO:0007417">
    <property type="term" value="P:central nervous system development"/>
    <property type="evidence" value="ECO:0007669"/>
    <property type="project" value="TreeGrafter"/>
</dbReference>
<dbReference type="AlphaFoldDB" id="A0A9Q0E011"/>
<dbReference type="Pfam" id="PF12924">
    <property type="entry name" value="APP_Cu_bd"/>
    <property type="match status" value="1"/>
</dbReference>
<keyword evidence="2" id="KW-0812">Transmembrane</keyword>
<sequence length="312" mass="35913">MVMSPLRYYDDVIRYYDDVIRYYGDVIRYYGDVIRYYDTMVMSSDTTVMSSLRYYDDVIRYYGDVIRYYDDIIRYYGDVIRYYDDIIRYYGDVIRYYGPPPGWRSGPQSPDGGQGLSLLMEALTEVSAAAPPVVEPQIAMFCGHQLLHMNTETAQWEADLQRRQGCFTLPSQILSYCQEISHVEKSSSPATIQAWCKKGRGHCQTHPFIVLPYRCLVGEYVSEVLLVPDRCRFLHQEHMDSCESYVFWHNIAKEACSADSLELHSYGMLLPCEDRYRGVEYVCCPGRSTSFRGDPEGGDPLTPPGPGRTSPV</sequence>
<dbReference type="OrthoDB" id="6147836at2759"/>
<evidence type="ECO:0000313" key="11">
    <source>
        <dbReference type="EMBL" id="KAJ3598042.1"/>
    </source>
</evidence>
<gene>
    <name evidence="11" type="ORF">NHX12_001556</name>
</gene>
<evidence type="ECO:0000256" key="8">
    <source>
        <dbReference type="PROSITE-ProRule" id="PRU01217"/>
    </source>
</evidence>
<evidence type="ECO:0000256" key="9">
    <source>
        <dbReference type="SAM" id="MobiDB-lite"/>
    </source>
</evidence>
<feature type="domain" description="E1" evidence="10">
    <location>
        <begin position="132"/>
        <end position="286"/>
    </location>
</feature>
<dbReference type="GO" id="GO:0031695">
    <property type="term" value="F:alpha-2B adrenergic receptor binding"/>
    <property type="evidence" value="ECO:0007669"/>
    <property type="project" value="TreeGrafter"/>
</dbReference>
<feature type="disulfide bond" evidence="8">
    <location>
        <begin position="196"/>
        <end position="203"/>
    </location>
</feature>
<protein>
    <recommendedName>
        <fullName evidence="10">E1 domain-containing protein</fullName>
    </recommendedName>
</protein>
<comment type="similarity">
    <text evidence="8">Belongs to the APP family.</text>
</comment>
<dbReference type="InterPro" id="IPR036454">
    <property type="entry name" value="Amyloid_glyco_heparin-bd_sf"/>
</dbReference>
<keyword evidence="5" id="KW-0472">Membrane</keyword>
<proteinExistence type="inferred from homology"/>
<comment type="caution">
    <text evidence="11">The sequence shown here is derived from an EMBL/GenBank/DDBJ whole genome shotgun (WGS) entry which is preliminary data.</text>
</comment>
<reference evidence="11" key="1">
    <citation type="submission" date="2022-07" db="EMBL/GenBank/DDBJ databases">
        <title>Chromosome-level genome of Muraenolepis orangiensis.</title>
        <authorList>
            <person name="Kim J."/>
        </authorList>
    </citation>
    <scope>NUCLEOTIDE SEQUENCE</scope>
    <source>
        <strain evidence="11">KU_S4_2022</strain>
        <tissue evidence="11">Muscle</tissue>
    </source>
</reference>
<dbReference type="GO" id="GO:0046914">
    <property type="term" value="F:transition metal ion binding"/>
    <property type="evidence" value="ECO:0007669"/>
    <property type="project" value="InterPro"/>
</dbReference>
<feature type="region of interest" description="Disordered" evidence="9">
    <location>
        <begin position="292"/>
        <end position="312"/>
    </location>
</feature>
<evidence type="ECO:0000256" key="6">
    <source>
        <dbReference type="ARBA" id="ARBA00023157"/>
    </source>
</evidence>
<dbReference type="GO" id="GO:0007409">
    <property type="term" value="P:axonogenesis"/>
    <property type="evidence" value="ECO:0007669"/>
    <property type="project" value="TreeGrafter"/>
</dbReference>
<evidence type="ECO:0000256" key="5">
    <source>
        <dbReference type="ARBA" id="ARBA00023136"/>
    </source>
</evidence>
<dbReference type="PROSITE" id="PS00319">
    <property type="entry name" value="APP_CUBD"/>
    <property type="match status" value="1"/>
</dbReference>
<feature type="region of interest" description="CuBD subdomain" evidence="8">
    <location>
        <begin position="229"/>
        <end position="286"/>
    </location>
</feature>
<dbReference type="GO" id="GO:0008201">
    <property type="term" value="F:heparin binding"/>
    <property type="evidence" value="ECO:0007669"/>
    <property type="project" value="UniProtKB-UniRule"/>
</dbReference>
<dbReference type="SMART" id="SM00006">
    <property type="entry name" value="A4_EXTRA"/>
    <property type="match status" value="1"/>
</dbReference>
<dbReference type="PANTHER" id="PTHR23103:SF13">
    <property type="entry name" value="AMYLOID BETA PRECURSOR LIKE PROTEIN 1"/>
    <property type="match status" value="1"/>
</dbReference>
<dbReference type="Gene3D" id="3.30.1490.140">
    <property type="entry name" value="Amyloidogenic glycoprotein, copper-binding domain"/>
    <property type="match status" value="1"/>
</dbReference>